<evidence type="ECO:0000313" key="1">
    <source>
        <dbReference type="EMBL" id="CAI3971200.1"/>
    </source>
</evidence>
<accession>A0A9N6WTR1</accession>
<proteinExistence type="predicted"/>
<dbReference type="EMBL" id="OX359470">
    <property type="protein sequence ID" value="CAI3971200.1"/>
    <property type="molecule type" value="Genomic_DNA"/>
</dbReference>
<organism evidence="1">
    <name type="scientific">Ochrobactrum phage ORM_20</name>
    <dbReference type="NCBI Taxonomy" id="2985243"/>
    <lineage>
        <taxon>Viruses</taxon>
    </lineage>
</organism>
<protein>
    <submittedName>
        <fullName evidence="1">Uncharacterized protein</fullName>
    </submittedName>
</protein>
<sequence length="79" mass="9581">MENILILEKYMNDNQVLDHEAAFEIRFTDINGDDQVIFLEQEENIKVTFEDSDNMYFDDLLHFFDWFPKVFSANLEYVF</sequence>
<name>A0A9N6WTR1_9VIRU</name>
<reference evidence="1" key="1">
    <citation type="submission" date="2022-10" db="EMBL/GenBank/DDBJ databases">
        <authorList>
            <person name="Meaden S."/>
        </authorList>
    </citation>
    <scope>NUCLEOTIDE SEQUENCE</scope>
</reference>
<gene>
    <name evidence="1" type="ORF">ORM20_00151</name>
</gene>